<feature type="transmembrane region" description="Helical" evidence="13">
    <location>
        <begin position="33"/>
        <end position="58"/>
    </location>
</feature>
<evidence type="ECO:0000256" key="11">
    <source>
        <dbReference type="ARBA" id="ARBA00033342"/>
    </source>
</evidence>
<feature type="transmembrane region" description="Helical" evidence="13">
    <location>
        <begin position="137"/>
        <end position="156"/>
    </location>
</feature>
<dbReference type="Proteomes" id="UP001500621">
    <property type="component" value="Unassembled WGS sequence"/>
</dbReference>
<comment type="similarity">
    <text evidence="2">Belongs to the OXA1/ALB3/YidC family. Type 1 subfamily.</text>
</comment>
<dbReference type="PANTHER" id="PTHR12428">
    <property type="entry name" value="OXA1"/>
    <property type="match status" value="1"/>
</dbReference>
<protein>
    <recommendedName>
        <fullName evidence="3">Membrane protein insertase YidC</fullName>
    </recommendedName>
    <alternativeName>
        <fullName evidence="11">Foldase YidC</fullName>
    </alternativeName>
    <alternativeName>
        <fullName evidence="10">Membrane integrase YidC</fullName>
    </alternativeName>
    <alternativeName>
        <fullName evidence="9">Membrane protein YidC</fullName>
    </alternativeName>
</protein>
<feature type="transmembrane region" description="Helical" evidence="13">
    <location>
        <begin position="168"/>
        <end position="189"/>
    </location>
</feature>
<keyword evidence="4 12" id="KW-0812">Transmembrane</keyword>
<gene>
    <name evidence="15" type="ORF">GCM10023226_10500</name>
</gene>
<evidence type="ECO:0000256" key="10">
    <source>
        <dbReference type="ARBA" id="ARBA00033245"/>
    </source>
</evidence>
<reference evidence="16" key="1">
    <citation type="journal article" date="2019" name="Int. J. Syst. Evol. Microbiol.">
        <title>The Global Catalogue of Microorganisms (GCM) 10K type strain sequencing project: providing services to taxonomists for standard genome sequencing and annotation.</title>
        <authorList>
            <consortium name="The Broad Institute Genomics Platform"/>
            <consortium name="The Broad Institute Genome Sequencing Center for Infectious Disease"/>
            <person name="Wu L."/>
            <person name="Ma J."/>
        </authorList>
    </citation>
    <scope>NUCLEOTIDE SEQUENCE [LARGE SCALE GENOMIC DNA]</scope>
    <source>
        <strain evidence="16">JCM 18127</strain>
    </source>
</reference>
<evidence type="ECO:0000256" key="8">
    <source>
        <dbReference type="ARBA" id="ARBA00026028"/>
    </source>
</evidence>
<keyword evidence="16" id="KW-1185">Reference proteome</keyword>
<evidence type="ECO:0000313" key="15">
    <source>
        <dbReference type="EMBL" id="GAA4675248.1"/>
    </source>
</evidence>
<accession>A0ABP8VX74</accession>
<comment type="subcellular location">
    <subcellularLocation>
        <location evidence="1 12">Membrane</location>
        <topology evidence="1 12">Multi-pass membrane protein</topology>
    </subcellularLocation>
</comment>
<evidence type="ECO:0000256" key="1">
    <source>
        <dbReference type="ARBA" id="ARBA00004141"/>
    </source>
</evidence>
<dbReference type="InterPro" id="IPR028055">
    <property type="entry name" value="YidC/Oxa/ALB_C"/>
</dbReference>
<evidence type="ECO:0000256" key="13">
    <source>
        <dbReference type="SAM" id="Phobius"/>
    </source>
</evidence>
<evidence type="ECO:0000259" key="14">
    <source>
        <dbReference type="Pfam" id="PF02096"/>
    </source>
</evidence>
<dbReference type="InterPro" id="IPR001708">
    <property type="entry name" value="YidC/ALB3/OXA1/COX18"/>
</dbReference>
<dbReference type="NCBIfam" id="TIGR03592">
    <property type="entry name" value="yidC_oxa1_cterm"/>
    <property type="match status" value="1"/>
</dbReference>
<sequence length="270" mass="27641">MSVLAPVKDALAGILSLTHSALTALGADPGGGLTWLVCVAVVVVVVRSLLLPVTVSGVRQAHAAARARPHLRELSKRYQGKRDAESLRAMAEERQAIAAEHGISRLGCLPLLLQIPIWISLYHLLSDVAAGTAVGAMDGGLVASLGTATLVGVPLASRGYAGAGPVHLAVVAGLAVTAALLQFATQRYLVGSNTNTADLPEAMATAQQWVPALSAGGMLLAGGVVPVALLVYWVCSALWTTGQTAVIVRWFPTPGTPAHARLLARAPGAA</sequence>
<dbReference type="PANTHER" id="PTHR12428:SF65">
    <property type="entry name" value="CYTOCHROME C OXIDASE ASSEMBLY PROTEIN COX18, MITOCHONDRIAL"/>
    <property type="match status" value="1"/>
</dbReference>
<organism evidence="15 16">
    <name type="scientific">Nocardioides nanhaiensis</name>
    <dbReference type="NCBI Taxonomy" id="1476871"/>
    <lineage>
        <taxon>Bacteria</taxon>
        <taxon>Bacillati</taxon>
        <taxon>Actinomycetota</taxon>
        <taxon>Actinomycetes</taxon>
        <taxon>Propionibacteriales</taxon>
        <taxon>Nocardioidaceae</taxon>
        <taxon>Nocardioides</taxon>
    </lineage>
</organism>
<feature type="transmembrane region" description="Helical" evidence="13">
    <location>
        <begin position="106"/>
        <end position="125"/>
    </location>
</feature>
<evidence type="ECO:0000256" key="5">
    <source>
        <dbReference type="ARBA" id="ARBA00022989"/>
    </source>
</evidence>
<dbReference type="EMBL" id="BAABIM010000001">
    <property type="protein sequence ID" value="GAA4675248.1"/>
    <property type="molecule type" value="Genomic_DNA"/>
</dbReference>
<dbReference type="RefSeq" id="WP_345263347.1">
    <property type="nucleotide sequence ID" value="NZ_BAABIM010000001.1"/>
</dbReference>
<evidence type="ECO:0000256" key="2">
    <source>
        <dbReference type="ARBA" id="ARBA00010527"/>
    </source>
</evidence>
<evidence type="ECO:0000256" key="12">
    <source>
        <dbReference type="RuleBase" id="RU003945"/>
    </source>
</evidence>
<feature type="transmembrane region" description="Helical" evidence="13">
    <location>
        <begin position="209"/>
        <end position="234"/>
    </location>
</feature>
<keyword evidence="5 13" id="KW-1133">Transmembrane helix</keyword>
<comment type="subunit">
    <text evidence="8">Interacts with the Sec translocase complex via SecD. Specifically interacts with transmembrane segments of nascent integral membrane proteins during membrane integration.</text>
</comment>
<evidence type="ECO:0000256" key="9">
    <source>
        <dbReference type="ARBA" id="ARBA00031538"/>
    </source>
</evidence>
<comment type="caution">
    <text evidence="15">The sequence shown here is derived from an EMBL/GenBank/DDBJ whole genome shotgun (WGS) entry which is preliminary data.</text>
</comment>
<evidence type="ECO:0000256" key="6">
    <source>
        <dbReference type="ARBA" id="ARBA00023136"/>
    </source>
</evidence>
<feature type="domain" description="Membrane insertase YidC/Oxa/ALB C-terminal" evidence="14">
    <location>
        <begin position="35"/>
        <end position="248"/>
    </location>
</feature>
<keyword evidence="6 13" id="KW-0472">Membrane</keyword>
<evidence type="ECO:0000256" key="4">
    <source>
        <dbReference type="ARBA" id="ARBA00022692"/>
    </source>
</evidence>
<evidence type="ECO:0000313" key="16">
    <source>
        <dbReference type="Proteomes" id="UP001500621"/>
    </source>
</evidence>
<comment type="function">
    <text evidence="7">Required for the insertion and/or proper folding and/or complex formation of integral membrane proteins into the membrane. Involved in integration of membrane proteins that insert both dependently and independently of the Sec translocase complex, as well as at least some lipoproteins. Aids folding of multispanning membrane proteins.</text>
</comment>
<dbReference type="Pfam" id="PF02096">
    <property type="entry name" value="60KD_IMP"/>
    <property type="match status" value="1"/>
</dbReference>
<evidence type="ECO:0000256" key="7">
    <source>
        <dbReference type="ARBA" id="ARBA00025034"/>
    </source>
</evidence>
<proteinExistence type="inferred from homology"/>
<name>A0ABP8VX74_9ACTN</name>
<evidence type="ECO:0000256" key="3">
    <source>
        <dbReference type="ARBA" id="ARBA00015325"/>
    </source>
</evidence>